<dbReference type="InterPro" id="IPR021927">
    <property type="entry name" value="DUF3540"/>
</dbReference>
<reference evidence="1 2" key="1">
    <citation type="submission" date="2018-10" db="EMBL/GenBank/DDBJ databases">
        <title>Rhizobium etli, R. leguminosarum and a new Rhizobium genospecies from Phaseolus dumosus.</title>
        <authorList>
            <person name="Ramirez-Puebla S.T."/>
            <person name="Rogel-Hernandez M.A."/>
            <person name="Guerrero G."/>
            <person name="Ormeno-Orrillo E."/>
            <person name="Martinez-Romero J.C."/>
            <person name="Negrete-Yankelevich S."/>
            <person name="Martinez-Romero E."/>
        </authorList>
    </citation>
    <scope>NUCLEOTIDE SEQUENCE [LARGE SCALE GENOMIC DNA]</scope>
    <source>
        <strain evidence="1 2">CCGE525</strain>
        <plasmid evidence="2">prccge525c</plasmid>
    </source>
</reference>
<dbReference type="AlphaFoldDB" id="A0A387FXC8"/>
<keyword evidence="1" id="KW-0614">Plasmid</keyword>
<protein>
    <submittedName>
        <fullName evidence="1">DUF3540 domain-containing protein</fullName>
    </submittedName>
</protein>
<gene>
    <name evidence="1" type="ORF">CCGE525_23755</name>
</gene>
<name>A0A387FXC8_9HYPH</name>
<keyword evidence="2" id="KW-1185">Reference proteome</keyword>
<dbReference type="Pfam" id="PF12059">
    <property type="entry name" value="DUF3540"/>
    <property type="match status" value="1"/>
</dbReference>
<geneLocation type="plasmid" evidence="2">
    <name>prccge525c</name>
</geneLocation>
<dbReference type="EMBL" id="CP032695">
    <property type="protein sequence ID" value="AYG61885.1"/>
    <property type="molecule type" value="Genomic_DNA"/>
</dbReference>
<evidence type="ECO:0000313" key="2">
    <source>
        <dbReference type="Proteomes" id="UP000282195"/>
    </source>
</evidence>
<sequence length="213" mass="22263">MTGPMTSRSTVQHAATKLPPAASNGLIRGTVKTLMTATEAGVETDAGESVLARQAASCLLAPAIGDRVLLCMIGSETYVLAVLERESQHAAEISVPGARKVTISAGETLELSAPSMNLAARQLTLLARNMAHAGQILTSNFKTIVETVIDKTIGARSLTTKADVRTAVITEVETLNAGTLVQNIDTVATQNSEIALVTAQRDVRLDAERVSVG</sequence>
<dbReference type="RefSeq" id="WP_120706821.1">
    <property type="nucleotide sequence ID" value="NZ_CP032695.1"/>
</dbReference>
<organism evidence="1 2">
    <name type="scientific">Rhizobium jaguaris</name>
    <dbReference type="NCBI Taxonomy" id="1312183"/>
    <lineage>
        <taxon>Bacteria</taxon>
        <taxon>Pseudomonadati</taxon>
        <taxon>Pseudomonadota</taxon>
        <taxon>Alphaproteobacteria</taxon>
        <taxon>Hyphomicrobiales</taxon>
        <taxon>Rhizobiaceae</taxon>
        <taxon>Rhizobium/Agrobacterium group</taxon>
        <taxon>Rhizobium</taxon>
    </lineage>
</organism>
<dbReference type="Proteomes" id="UP000282195">
    <property type="component" value="Plasmid pRCCGE525c"/>
</dbReference>
<proteinExistence type="predicted"/>
<accession>A0A387FXC8</accession>
<dbReference type="KEGG" id="rjg:CCGE525_23755"/>
<dbReference type="OrthoDB" id="7677552at2"/>
<evidence type="ECO:0000313" key="1">
    <source>
        <dbReference type="EMBL" id="AYG61885.1"/>
    </source>
</evidence>